<gene>
    <name evidence="2" type="ORF">HMH01_01650</name>
</gene>
<proteinExistence type="predicted"/>
<reference evidence="2 3" key="1">
    <citation type="submission" date="2020-05" db="EMBL/GenBank/DDBJ databases">
        <title>Gimesia benthica sp. nov., a novel planctomycete isolated from a deep-sea water sample of the Northwest Indian Ocean.</title>
        <authorList>
            <person name="Wang J."/>
            <person name="Ruan C."/>
            <person name="Song L."/>
            <person name="Zhu Y."/>
            <person name="Li A."/>
            <person name="Zheng X."/>
            <person name="Wang L."/>
            <person name="Lu Z."/>
            <person name="Huang Y."/>
            <person name="Du W."/>
            <person name="Zhou Y."/>
            <person name="Huang L."/>
            <person name="Dai X."/>
        </authorList>
    </citation>
    <scope>NUCLEOTIDE SEQUENCE [LARGE SCALE GENOMIC DNA]</scope>
    <source>
        <strain evidence="2 3">YYQ-30</strain>
    </source>
</reference>
<dbReference type="AlphaFoldDB" id="A0A849KU73"/>
<feature type="transmembrane region" description="Helical" evidence="1">
    <location>
        <begin position="7"/>
        <end position="27"/>
    </location>
</feature>
<dbReference type="EMBL" id="JABFBC010000001">
    <property type="protein sequence ID" value="NNU79131.1"/>
    <property type="molecule type" value="Genomic_DNA"/>
</dbReference>
<keyword evidence="1" id="KW-0472">Membrane</keyword>
<evidence type="ECO:0000313" key="2">
    <source>
        <dbReference type="EMBL" id="NNU79131.1"/>
    </source>
</evidence>
<accession>A0A849KU73</accession>
<dbReference type="Proteomes" id="UP000572377">
    <property type="component" value="Unassembled WGS sequence"/>
</dbReference>
<evidence type="ECO:0000256" key="1">
    <source>
        <dbReference type="SAM" id="Phobius"/>
    </source>
</evidence>
<evidence type="ECO:0000313" key="3">
    <source>
        <dbReference type="Proteomes" id="UP000572377"/>
    </source>
</evidence>
<protein>
    <submittedName>
        <fullName evidence="2">Uncharacterized protein</fullName>
    </submittedName>
</protein>
<keyword evidence="1" id="KW-0812">Transmembrane</keyword>
<dbReference type="RefSeq" id="WP_171321853.1">
    <property type="nucleotide sequence ID" value="NZ_JABFBC010000001.1"/>
</dbReference>
<keyword evidence="1" id="KW-1133">Transmembrane helix</keyword>
<organism evidence="2 3">
    <name type="scientific">Halovulum dunhuangense</name>
    <dbReference type="NCBI Taxonomy" id="1505036"/>
    <lineage>
        <taxon>Bacteria</taxon>
        <taxon>Pseudomonadati</taxon>
        <taxon>Pseudomonadota</taxon>
        <taxon>Alphaproteobacteria</taxon>
        <taxon>Rhodobacterales</taxon>
        <taxon>Paracoccaceae</taxon>
        <taxon>Halovulum</taxon>
    </lineage>
</organism>
<comment type="caution">
    <text evidence="2">The sequence shown here is derived from an EMBL/GenBank/DDBJ whole genome shotgun (WGS) entry which is preliminary data.</text>
</comment>
<sequence length="62" mass="6763">MLRKLGEFYLIAIALIVAITIVLAGSGLSQTEITMFAMLAWPCSALVMLARRRLARIVATGR</sequence>
<name>A0A849KU73_9RHOB</name>
<feature type="transmembrane region" description="Helical" evidence="1">
    <location>
        <begin position="33"/>
        <end position="50"/>
    </location>
</feature>
<keyword evidence="3" id="KW-1185">Reference proteome</keyword>